<keyword evidence="2" id="KW-1185">Reference proteome</keyword>
<dbReference type="Proteomes" id="UP001458880">
    <property type="component" value="Unassembled WGS sequence"/>
</dbReference>
<proteinExistence type="predicted"/>
<evidence type="ECO:0000313" key="1">
    <source>
        <dbReference type="EMBL" id="KAK9692684.1"/>
    </source>
</evidence>
<name>A0AAW1IT04_POPJA</name>
<accession>A0AAW1IT04</accession>
<sequence>MDFEQRQFSSCVFASQGSEVFDIEDFGNFTSTVNYAHPKGEGSEVFDIEDFGNFTSTVNYAHPKGDDFQMPLEHHQSMDYSNLQYYESEQFSPNSITSDTNMYNYCDVPTLYNDEQNCSIDYEVFGHYNGNENGSPVLCPVKPHSVLAQLPCKTNENWDYNQCFSYFANGCYNTCQFVHGMDIEDFM</sequence>
<gene>
    <name evidence="1" type="ORF">QE152_g34995</name>
</gene>
<dbReference type="EMBL" id="JASPKY010000571">
    <property type="protein sequence ID" value="KAK9692684.1"/>
    <property type="molecule type" value="Genomic_DNA"/>
</dbReference>
<reference evidence="1 2" key="1">
    <citation type="journal article" date="2024" name="BMC Genomics">
        <title>De novo assembly and annotation of Popillia japonica's genome with initial clues to its potential as an invasive pest.</title>
        <authorList>
            <person name="Cucini C."/>
            <person name="Boschi S."/>
            <person name="Funari R."/>
            <person name="Cardaioli E."/>
            <person name="Iannotti N."/>
            <person name="Marturano G."/>
            <person name="Paoli F."/>
            <person name="Bruttini M."/>
            <person name="Carapelli A."/>
            <person name="Frati F."/>
            <person name="Nardi F."/>
        </authorList>
    </citation>
    <scope>NUCLEOTIDE SEQUENCE [LARGE SCALE GENOMIC DNA]</scope>
    <source>
        <strain evidence="1">DMR45628</strain>
    </source>
</reference>
<protein>
    <recommendedName>
        <fullName evidence="3">C3H1-type domain-containing protein</fullName>
    </recommendedName>
</protein>
<organism evidence="1 2">
    <name type="scientific">Popillia japonica</name>
    <name type="common">Japanese beetle</name>
    <dbReference type="NCBI Taxonomy" id="7064"/>
    <lineage>
        <taxon>Eukaryota</taxon>
        <taxon>Metazoa</taxon>
        <taxon>Ecdysozoa</taxon>
        <taxon>Arthropoda</taxon>
        <taxon>Hexapoda</taxon>
        <taxon>Insecta</taxon>
        <taxon>Pterygota</taxon>
        <taxon>Neoptera</taxon>
        <taxon>Endopterygota</taxon>
        <taxon>Coleoptera</taxon>
        <taxon>Polyphaga</taxon>
        <taxon>Scarabaeiformia</taxon>
        <taxon>Scarabaeidae</taxon>
        <taxon>Rutelinae</taxon>
        <taxon>Popillia</taxon>
    </lineage>
</organism>
<dbReference type="AlphaFoldDB" id="A0AAW1IT04"/>
<evidence type="ECO:0000313" key="2">
    <source>
        <dbReference type="Proteomes" id="UP001458880"/>
    </source>
</evidence>
<evidence type="ECO:0008006" key="3">
    <source>
        <dbReference type="Google" id="ProtNLM"/>
    </source>
</evidence>
<comment type="caution">
    <text evidence="1">The sequence shown here is derived from an EMBL/GenBank/DDBJ whole genome shotgun (WGS) entry which is preliminary data.</text>
</comment>